<sequence>MSKIAGSSFSISVRGHISHAELPMLRGMDLMCKYSYEIGSDWVVAAGLEEGFSQRCTSGTEEFVFNLPMDCTFKSTNPSGWPRIVIELIGQDNFNQDQPRGFCWALVPPIPGSRKIKTAIYLPQASSKMQALSHWFTGNAVNFTDPKIIARSNGREMTRVQSVGYITIQFDVTASGLSKFGYDFGNNT</sequence>
<dbReference type="PROSITE" id="PS51381">
    <property type="entry name" value="C2_B9"/>
    <property type="match status" value="1"/>
</dbReference>
<gene>
    <name evidence="9" type="ORF">GSOID_T00007231001</name>
</gene>
<evidence type="ECO:0000313" key="9">
    <source>
        <dbReference type="EMBL" id="CBY14245.1"/>
    </source>
</evidence>
<keyword evidence="5" id="KW-0966">Cell projection</keyword>
<comment type="subcellular location">
    <subcellularLocation>
        <location evidence="1">Cytoplasm</location>
        <location evidence="1">Cytoskeleton</location>
        <location evidence="1">Cilium basal body</location>
    </subcellularLocation>
</comment>
<name>E4XX51_OIKDI</name>
<dbReference type="GO" id="GO:0060271">
    <property type="term" value="P:cilium assembly"/>
    <property type="evidence" value="ECO:0007669"/>
    <property type="project" value="TreeGrafter"/>
</dbReference>
<keyword evidence="2" id="KW-0963">Cytoplasm</keyword>
<protein>
    <recommendedName>
        <fullName evidence="8">B9 domain-containing protein 1</fullName>
    </recommendedName>
</protein>
<evidence type="ECO:0000256" key="7">
    <source>
        <dbReference type="ARBA" id="ARBA00038411"/>
    </source>
</evidence>
<dbReference type="PANTHER" id="PTHR12968:SF1">
    <property type="entry name" value="B9 DOMAIN-CONTAINING PROTEIN 1"/>
    <property type="match status" value="1"/>
</dbReference>
<dbReference type="OrthoDB" id="431939at2759"/>
<keyword evidence="10" id="KW-1185">Reference proteome</keyword>
<dbReference type="Proteomes" id="UP000001307">
    <property type="component" value="Unassembled WGS sequence"/>
</dbReference>
<proteinExistence type="inferred from homology"/>
<accession>E4XX51</accession>
<evidence type="ECO:0000256" key="6">
    <source>
        <dbReference type="ARBA" id="ARBA00037148"/>
    </source>
</evidence>
<evidence type="ECO:0000256" key="1">
    <source>
        <dbReference type="ARBA" id="ARBA00004120"/>
    </source>
</evidence>
<dbReference type="AlphaFoldDB" id="E4XX51"/>
<comment type="function">
    <text evidence="6">Component of the tectonic-like complex, a complex localized at the transition zone of primary cilia and acting as a barrier that prevents diffusion of transmembrane proteins between the cilia and plasma membranes. Required for ciliogenesis and sonic hedgehog/SHH signaling.</text>
</comment>
<reference evidence="9" key="1">
    <citation type="journal article" date="2010" name="Science">
        <title>Plasticity of animal genome architecture unmasked by rapid evolution of a pelagic tunicate.</title>
        <authorList>
            <person name="Denoeud F."/>
            <person name="Henriet S."/>
            <person name="Mungpakdee S."/>
            <person name="Aury J.M."/>
            <person name="Da Silva C."/>
            <person name="Brinkmann H."/>
            <person name="Mikhaleva J."/>
            <person name="Olsen L.C."/>
            <person name="Jubin C."/>
            <person name="Canestro C."/>
            <person name="Bouquet J.M."/>
            <person name="Danks G."/>
            <person name="Poulain J."/>
            <person name="Campsteijn C."/>
            <person name="Adamski M."/>
            <person name="Cross I."/>
            <person name="Yadetie F."/>
            <person name="Muffato M."/>
            <person name="Louis A."/>
            <person name="Butcher S."/>
            <person name="Tsagkogeorga G."/>
            <person name="Konrad A."/>
            <person name="Singh S."/>
            <person name="Jensen M.F."/>
            <person name="Cong E.H."/>
            <person name="Eikeseth-Otteraa H."/>
            <person name="Noel B."/>
            <person name="Anthouard V."/>
            <person name="Porcel B.M."/>
            <person name="Kachouri-Lafond R."/>
            <person name="Nishino A."/>
            <person name="Ugolini M."/>
            <person name="Chourrout P."/>
            <person name="Nishida H."/>
            <person name="Aasland R."/>
            <person name="Huzurbazar S."/>
            <person name="Westhof E."/>
            <person name="Delsuc F."/>
            <person name="Lehrach H."/>
            <person name="Reinhardt R."/>
            <person name="Weissenbach J."/>
            <person name="Roy S.W."/>
            <person name="Artiguenave F."/>
            <person name="Postlethwait J.H."/>
            <person name="Manak J.R."/>
            <person name="Thompson E.M."/>
            <person name="Jaillon O."/>
            <person name="Du Pasquier L."/>
            <person name="Boudinot P."/>
            <person name="Liberles D.A."/>
            <person name="Volff J.N."/>
            <person name="Philippe H."/>
            <person name="Lenhard B."/>
            <person name="Roest Crollius H."/>
            <person name="Wincker P."/>
            <person name="Chourrout D."/>
        </authorList>
    </citation>
    <scope>NUCLEOTIDE SEQUENCE [LARGE SCALE GENOMIC DNA]</scope>
</reference>
<dbReference type="EMBL" id="FN653267">
    <property type="protein sequence ID" value="CBY14245.1"/>
    <property type="molecule type" value="Genomic_DNA"/>
</dbReference>
<evidence type="ECO:0000256" key="8">
    <source>
        <dbReference type="ARBA" id="ARBA00039274"/>
    </source>
</evidence>
<dbReference type="GO" id="GO:0036038">
    <property type="term" value="C:MKS complex"/>
    <property type="evidence" value="ECO:0007669"/>
    <property type="project" value="TreeGrafter"/>
</dbReference>
<dbReference type="PANTHER" id="PTHR12968">
    <property type="entry name" value="B9 DOMAIN-CONTAINING"/>
    <property type="match status" value="1"/>
</dbReference>
<organism evidence="9">
    <name type="scientific">Oikopleura dioica</name>
    <name type="common">Tunicate</name>
    <dbReference type="NCBI Taxonomy" id="34765"/>
    <lineage>
        <taxon>Eukaryota</taxon>
        <taxon>Metazoa</taxon>
        <taxon>Chordata</taxon>
        <taxon>Tunicata</taxon>
        <taxon>Appendicularia</taxon>
        <taxon>Copelata</taxon>
        <taxon>Oikopleuridae</taxon>
        <taxon>Oikopleura</taxon>
    </lineage>
</organism>
<keyword evidence="3" id="KW-0970">Cilium biogenesis/degradation</keyword>
<evidence type="ECO:0000313" key="10">
    <source>
        <dbReference type="Proteomes" id="UP000001307"/>
    </source>
</evidence>
<dbReference type="InParanoid" id="E4XX51"/>
<dbReference type="InterPro" id="IPR010796">
    <property type="entry name" value="C2_B9-type_dom"/>
</dbReference>
<evidence type="ECO:0000256" key="4">
    <source>
        <dbReference type="ARBA" id="ARBA00023212"/>
    </source>
</evidence>
<keyword evidence="4" id="KW-0206">Cytoskeleton</keyword>
<dbReference type="FunCoup" id="E4XX51">
    <property type="interactions" value="3"/>
</dbReference>
<dbReference type="Pfam" id="PF07162">
    <property type="entry name" value="B9-C2"/>
    <property type="match status" value="1"/>
</dbReference>
<evidence type="ECO:0000256" key="5">
    <source>
        <dbReference type="ARBA" id="ARBA00023273"/>
    </source>
</evidence>
<evidence type="ECO:0000256" key="2">
    <source>
        <dbReference type="ARBA" id="ARBA00022490"/>
    </source>
</evidence>
<evidence type="ECO:0000256" key="3">
    <source>
        <dbReference type="ARBA" id="ARBA00022794"/>
    </source>
</evidence>
<comment type="similarity">
    <text evidence="7">Belongs to the B9D family.</text>
</comment>